<dbReference type="OrthoDB" id="9798122at2"/>
<protein>
    <submittedName>
        <fullName evidence="2">Lipase</fullName>
    </submittedName>
</protein>
<dbReference type="InterPro" id="IPR029058">
    <property type="entry name" value="AB_hydrolase_fold"/>
</dbReference>
<reference evidence="2 3" key="1">
    <citation type="submission" date="2018-10" db="EMBL/GenBank/DDBJ databases">
        <title>Isolation from cow dung.</title>
        <authorList>
            <person name="Ling L."/>
        </authorList>
    </citation>
    <scope>NUCLEOTIDE SEQUENCE [LARGE SCALE GENOMIC DNA]</scope>
    <source>
        <strain evidence="2 3">NEAU-LL90</strain>
    </source>
</reference>
<dbReference type="GO" id="GO:0004806">
    <property type="term" value="F:triacylglycerol lipase activity"/>
    <property type="evidence" value="ECO:0007669"/>
    <property type="project" value="InterPro"/>
</dbReference>
<name>A0A3M2KVN3_9NOCA</name>
<dbReference type="RefSeq" id="WP_122190583.1">
    <property type="nucleotide sequence ID" value="NZ_RFFH01000013.1"/>
</dbReference>
<keyword evidence="1" id="KW-0732">Signal</keyword>
<dbReference type="PANTHER" id="PTHR34853:SF1">
    <property type="entry name" value="LIPASE 5"/>
    <property type="match status" value="1"/>
</dbReference>
<dbReference type="Pfam" id="PF03583">
    <property type="entry name" value="LIP"/>
    <property type="match status" value="1"/>
</dbReference>
<dbReference type="EMBL" id="RFFH01000013">
    <property type="protein sequence ID" value="RMI29682.1"/>
    <property type="molecule type" value="Genomic_DNA"/>
</dbReference>
<dbReference type="PIRSF" id="PIRSF029171">
    <property type="entry name" value="Esterase_LipA"/>
    <property type="match status" value="1"/>
</dbReference>
<dbReference type="PANTHER" id="PTHR34853">
    <property type="match status" value="1"/>
</dbReference>
<comment type="caution">
    <text evidence="2">The sequence shown here is derived from an EMBL/GenBank/DDBJ whole genome shotgun (WGS) entry which is preliminary data.</text>
</comment>
<dbReference type="AlphaFoldDB" id="A0A3M2KVN3"/>
<gene>
    <name evidence="2" type="ORF">EBN03_25120</name>
</gene>
<dbReference type="GO" id="GO:0016042">
    <property type="term" value="P:lipid catabolic process"/>
    <property type="evidence" value="ECO:0007669"/>
    <property type="project" value="InterPro"/>
</dbReference>
<accession>A0A3M2KVN3</accession>
<keyword evidence="3" id="KW-1185">Reference proteome</keyword>
<dbReference type="Proteomes" id="UP000279275">
    <property type="component" value="Unassembled WGS sequence"/>
</dbReference>
<feature type="signal peptide" evidence="1">
    <location>
        <begin position="1"/>
        <end position="38"/>
    </location>
</feature>
<organism evidence="2 3">
    <name type="scientific">Nocardia stercoris</name>
    <dbReference type="NCBI Taxonomy" id="2483361"/>
    <lineage>
        <taxon>Bacteria</taxon>
        <taxon>Bacillati</taxon>
        <taxon>Actinomycetota</taxon>
        <taxon>Actinomycetes</taxon>
        <taxon>Mycobacteriales</taxon>
        <taxon>Nocardiaceae</taxon>
        <taxon>Nocardia</taxon>
    </lineage>
</organism>
<evidence type="ECO:0000313" key="2">
    <source>
        <dbReference type="EMBL" id="RMI29682.1"/>
    </source>
</evidence>
<feature type="chain" id="PRO_5018200261" evidence="1">
    <location>
        <begin position="39"/>
        <end position="415"/>
    </location>
</feature>
<dbReference type="SUPFAM" id="SSF53474">
    <property type="entry name" value="alpha/beta-Hydrolases"/>
    <property type="match status" value="1"/>
</dbReference>
<proteinExistence type="predicted"/>
<evidence type="ECO:0000256" key="1">
    <source>
        <dbReference type="SAM" id="SignalP"/>
    </source>
</evidence>
<dbReference type="InterPro" id="IPR005152">
    <property type="entry name" value="Lipase_secreted"/>
</dbReference>
<evidence type="ECO:0000313" key="3">
    <source>
        <dbReference type="Proteomes" id="UP000279275"/>
    </source>
</evidence>
<sequence>MAPITFRAARILTRLCRSVLVGAVAALTVPLSVAPVQADQPSPDSDPFYSVPADVSSYGNGTLLGARPISLFGLPVPVSAWQIRYRTTDSTGKAIADVATVLVPQGEWNGPGARPVLAYQMPEDSLGTACAPSYALSGGGGAALANALPDVPYIGTALLRGWSLVLSDYEGPQSRFLDGLTEGRGVLDGIRAARSFGPSGIGPASPLGMWGYSGGAFATLWAAQLRASYAPDVVPVGLTAGGVPADVAELAAHVDGGGQAGLSLLILLAMIRQEQQTGLAELLNPKGQALQADSAGACGTDLVLAHPRAHADDYATAPGVLTSPQFLAAAERNRLGNIRIDVPAYLYHSTTDDTVPVDGFSAMVDRYCAQGVALTAVHSSWPSHNGAAIGEAGGAMKFLADRFAGVPAPTGCNVT</sequence>
<dbReference type="Gene3D" id="1.10.260.130">
    <property type="match status" value="1"/>
</dbReference>
<dbReference type="Gene3D" id="3.40.50.1820">
    <property type="entry name" value="alpha/beta hydrolase"/>
    <property type="match status" value="1"/>
</dbReference>